<keyword evidence="2" id="KW-0575">Peroxidase</keyword>
<keyword evidence="4" id="KW-0560">Oxidoreductase</keyword>
<keyword evidence="5" id="KW-0408">Iron</keyword>
<keyword evidence="3" id="KW-0479">Metal-binding</keyword>
<protein>
    <submittedName>
        <fullName evidence="7">Periplasmic deferrochelatase/peroxidase EfeB</fullName>
    </submittedName>
</protein>
<dbReference type="AlphaFoldDB" id="A0A1Z3HU80"/>
<dbReference type="InterPro" id="IPR011008">
    <property type="entry name" value="Dimeric_a/b-barrel"/>
</dbReference>
<dbReference type="RefSeq" id="WP_088431179.1">
    <property type="nucleotide sequence ID" value="NZ_CP021983.2"/>
</dbReference>
<evidence type="ECO:0000256" key="6">
    <source>
        <dbReference type="ARBA" id="ARBA00025737"/>
    </source>
</evidence>
<name>A0A1Z3HU80_9CYAN</name>
<dbReference type="SUPFAM" id="SSF54909">
    <property type="entry name" value="Dimeric alpha+beta barrel"/>
    <property type="match status" value="1"/>
</dbReference>
<dbReference type="EMBL" id="CP021983">
    <property type="protein sequence ID" value="ASC73864.1"/>
    <property type="molecule type" value="Genomic_DNA"/>
</dbReference>
<comment type="cofactor">
    <cofactor evidence="1">
        <name>heme b</name>
        <dbReference type="ChEBI" id="CHEBI:60344"/>
    </cofactor>
</comment>
<evidence type="ECO:0000313" key="7">
    <source>
        <dbReference type="EMBL" id="ASC73864.1"/>
    </source>
</evidence>
<evidence type="ECO:0000256" key="3">
    <source>
        <dbReference type="ARBA" id="ARBA00022723"/>
    </source>
</evidence>
<dbReference type="PROSITE" id="PS51404">
    <property type="entry name" value="DYP_PEROXIDASE"/>
    <property type="match status" value="1"/>
</dbReference>
<evidence type="ECO:0000313" key="8">
    <source>
        <dbReference type="Proteomes" id="UP000191901"/>
    </source>
</evidence>
<gene>
    <name evidence="7" type="primary">efeB</name>
    <name evidence="7" type="ORF">XM38_048380</name>
</gene>
<dbReference type="KEGG" id="hhg:XM38_048380"/>
<evidence type="ECO:0000256" key="1">
    <source>
        <dbReference type="ARBA" id="ARBA00001970"/>
    </source>
</evidence>
<proteinExistence type="inferred from homology"/>
<dbReference type="PANTHER" id="PTHR30521:SF5">
    <property type="entry name" value="BLR4509 PROTEIN"/>
    <property type="match status" value="1"/>
</dbReference>
<accession>A0A1Z3HU80</accession>
<dbReference type="GO" id="GO:0046872">
    <property type="term" value="F:metal ion binding"/>
    <property type="evidence" value="ECO:0007669"/>
    <property type="project" value="UniProtKB-KW"/>
</dbReference>
<evidence type="ECO:0000256" key="2">
    <source>
        <dbReference type="ARBA" id="ARBA00022559"/>
    </source>
</evidence>
<keyword evidence="8" id="KW-1185">Reference proteome</keyword>
<sequence>MIVLLHGPSPERLDAYRQQLLSQADSGLTLVREETGFRLPSFKEHFGFNDSVSQPDIEGLSKPRRHTQNTVAIGEVLLGYPDGYGILPITPVVPNPADPESLLPPFPGTELPDVKDFGHNGSFLVYRKLAQDVAGFWRYIAAQTVDDQGTPDPEAMALIAAKFVGRWPSGTPLTLAPEQDNPQLPDKNAFAYLAEDADGRRCPMGAHIRRTHPRDSLLDAPGEGSVTTSSRHRILRRGSLFGDPLFPLDDIEAGKLPLDIEDDGQLRGLHFFCLNADIGRQFEFVQQTWANDPSFNGLYDNKDPLIGDNDGTGTMTIPRCPVRQRLLNLPRFVAMRGGGYFLLPSLKSLRFLANAP</sequence>
<dbReference type="GO" id="GO:0020037">
    <property type="term" value="F:heme binding"/>
    <property type="evidence" value="ECO:0007669"/>
    <property type="project" value="InterPro"/>
</dbReference>
<evidence type="ECO:0000256" key="5">
    <source>
        <dbReference type="ARBA" id="ARBA00023004"/>
    </source>
</evidence>
<dbReference type="PANTHER" id="PTHR30521">
    <property type="entry name" value="DEFERROCHELATASE/PEROXIDASE"/>
    <property type="match status" value="1"/>
</dbReference>
<dbReference type="Proteomes" id="UP000191901">
    <property type="component" value="Chromosome"/>
</dbReference>
<evidence type="ECO:0000256" key="4">
    <source>
        <dbReference type="ARBA" id="ARBA00023002"/>
    </source>
</evidence>
<comment type="similarity">
    <text evidence="6">Belongs to the DyP-type peroxidase family.</text>
</comment>
<reference evidence="7 8" key="1">
    <citation type="journal article" date="2016" name="Biochim. Biophys. Acta">
        <title>Characterization of red-shifted phycobilisomes isolated from the chlorophyll f-containing cyanobacterium Halomicronema hongdechloris.</title>
        <authorList>
            <person name="Li Y."/>
            <person name="Lin Y."/>
            <person name="Garvey C.J."/>
            <person name="Birch D."/>
            <person name="Corkery R.W."/>
            <person name="Loughlin P.C."/>
            <person name="Scheer H."/>
            <person name="Willows R.D."/>
            <person name="Chen M."/>
        </authorList>
    </citation>
    <scope>NUCLEOTIDE SEQUENCE [LARGE SCALE GENOMIC DNA]</scope>
    <source>
        <strain evidence="7 8">C2206</strain>
    </source>
</reference>
<organism evidence="7 8">
    <name type="scientific">Halomicronema hongdechloris C2206</name>
    <dbReference type="NCBI Taxonomy" id="1641165"/>
    <lineage>
        <taxon>Bacteria</taxon>
        <taxon>Bacillati</taxon>
        <taxon>Cyanobacteriota</taxon>
        <taxon>Cyanophyceae</taxon>
        <taxon>Nodosilineales</taxon>
        <taxon>Nodosilineaceae</taxon>
        <taxon>Halomicronema</taxon>
    </lineage>
</organism>
<dbReference type="GO" id="GO:0004601">
    <property type="term" value="F:peroxidase activity"/>
    <property type="evidence" value="ECO:0007669"/>
    <property type="project" value="UniProtKB-KW"/>
</dbReference>
<dbReference type="InterPro" id="IPR006314">
    <property type="entry name" value="Dyp_peroxidase"/>
</dbReference>
<dbReference type="GO" id="GO:0005829">
    <property type="term" value="C:cytosol"/>
    <property type="evidence" value="ECO:0007669"/>
    <property type="project" value="TreeGrafter"/>
</dbReference>